<name>A0AAV4T2J3_CAEEX</name>
<protein>
    <submittedName>
        <fullName evidence="1">Uncharacterized protein</fullName>
    </submittedName>
</protein>
<reference evidence="1 2" key="1">
    <citation type="submission" date="2021-06" db="EMBL/GenBank/DDBJ databases">
        <title>Caerostris extrusa draft genome.</title>
        <authorList>
            <person name="Kono N."/>
            <person name="Arakawa K."/>
        </authorList>
    </citation>
    <scope>NUCLEOTIDE SEQUENCE [LARGE SCALE GENOMIC DNA]</scope>
</reference>
<gene>
    <name evidence="1" type="ORF">CEXT_100171</name>
</gene>
<comment type="caution">
    <text evidence="1">The sequence shown here is derived from an EMBL/GenBank/DDBJ whole genome shotgun (WGS) entry which is preliminary data.</text>
</comment>
<dbReference type="AlphaFoldDB" id="A0AAV4T2J3"/>
<evidence type="ECO:0000313" key="1">
    <source>
        <dbReference type="EMBL" id="GIY38907.1"/>
    </source>
</evidence>
<dbReference type="Proteomes" id="UP001054945">
    <property type="component" value="Unassembled WGS sequence"/>
</dbReference>
<organism evidence="1 2">
    <name type="scientific">Caerostris extrusa</name>
    <name type="common">Bark spider</name>
    <name type="synonym">Caerostris bankana</name>
    <dbReference type="NCBI Taxonomy" id="172846"/>
    <lineage>
        <taxon>Eukaryota</taxon>
        <taxon>Metazoa</taxon>
        <taxon>Ecdysozoa</taxon>
        <taxon>Arthropoda</taxon>
        <taxon>Chelicerata</taxon>
        <taxon>Arachnida</taxon>
        <taxon>Araneae</taxon>
        <taxon>Araneomorphae</taxon>
        <taxon>Entelegynae</taxon>
        <taxon>Araneoidea</taxon>
        <taxon>Araneidae</taxon>
        <taxon>Caerostris</taxon>
    </lineage>
</organism>
<accession>A0AAV4T2J3</accession>
<sequence length="117" mass="13154">MNLKPIKPCPQQLKVITLFSLKTGVQAGRMRIRIKIEVKNDHPPLISSNRDKNETGNWNINCAIHQVYVEHVRLNDNVTVKGYVVMPSSVVYDAFVTVKKDFSFNLEVIPTSAAGSM</sequence>
<evidence type="ECO:0000313" key="2">
    <source>
        <dbReference type="Proteomes" id="UP001054945"/>
    </source>
</evidence>
<proteinExistence type="predicted"/>
<keyword evidence="2" id="KW-1185">Reference proteome</keyword>
<dbReference type="EMBL" id="BPLR01010370">
    <property type="protein sequence ID" value="GIY38907.1"/>
    <property type="molecule type" value="Genomic_DNA"/>
</dbReference>